<organism evidence="1 2">
    <name type="scientific">Stereocaulon virgatum</name>
    <dbReference type="NCBI Taxonomy" id="373712"/>
    <lineage>
        <taxon>Eukaryota</taxon>
        <taxon>Fungi</taxon>
        <taxon>Dikarya</taxon>
        <taxon>Ascomycota</taxon>
        <taxon>Pezizomycotina</taxon>
        <taxon>Lecanoromycetes</taxon>
        <taxon>OSLEUM clade</taxon>
        <taxon>Lecanoromycetidae</taxon>
        <taxon>Lecanorales</taxon>
        <taxon>Lecanorineae</taxon>
        <taxon>Stereocaulaceae</taxon>
        <taxon>Stereocaulon</taxon>
    </lineage>
</organism>
<accession>A0ABR4A8Z0</accession>
<proteinExistence type="predicted"/>
<keyword evidence="2" id="KW-1185">Reference proteome</keyword>
<protein>
    <recommendedName>
        <fullName evidence="3">Secreted protein</fullName>
    </recommendedName>
</protein>
<evidence type="ECO:0008006" key="3">
    <source>
        <dbReference type="Google" id="ProtNLM"/>
    </source>
</evidence>
<name>A0ABR4A8Z0_9LECA</name>
<gene>
    <name evidence="1" type="ORF">N7G274_004846</name>
</gene>
<sequence length="108" mass="12074">MLTSFWCTWCLHSPVRMHPSSTGTPRATGNQLASLHYRNKSTIARNHDLLATAWTSCVSFGILKRDVLKEQPVFCSRLAKADMTLTNWPQHVLAPIVATSSRHETGLI</sequence>
<evidence type="ECO:0000313" key="1">
    <source>
        <dbReference type="EMBL" id="KAL2042357.1"/>
    </source>
</evidence>
<comment type="caution">
    <text evidence="1">The sequence shown here is derived from an EMBL/GenBank/DDBJ whole genome shotgun (WGS) entry which is preliminary data.</text>
</comment>
<dbReference type="EMBL" id="JBEFKJ010000014">
    <property type="protein sequence ID" value="KAL2042357.1"/>
    <property type="molecule type" value="Genomic_DNA"/>
</dbReference>
<reference evidence="1 2" key="1">
    <citation type="submission" date="2024-09" db="EMBL/GenBank/DDBJ databases">
        <title>Rethinking Asexuality: The Enigmatic Case of Functional Sexual Genes in Lepraria (Stereocaulaceae).</title>
        <authorList>
            <person name="Doellman M."/>
            <person name="Sun Y."/>
            <person name="Barcenas-Pena A."/>
            <person name="Lumbsch H.T."/>
            <person name="Grewe F."/>
        </authorList>
    </citation>
    <scope>NUCLEOTIDE SEQUENCE [LARGE SCALE GENOMIC DNA]</scope>
    <source>
        <strain evidence="1 2">Mercado 3170</strain>
    </source>
</reference>
<dbReference type="Proteomes" id="UP001590950">
    <property type="component" value="Unassembled WGS sequence"/>
</dbReference>
<evidence type="ECO:0000313" key="2">
    <source>
        <dbReference type="Proteomes" id="UP001590950"/>
    </source>
</evidence>